<dbReference type="Pfam" id="PF01636">
    <property type="entry name" value="APH"/>
    <property type="match status" value="1"/>
</dbReference>
<reference evidence="2" key="1">
    <citation type="submission" date="2020-11" db="EMBL/GenBank/DDBJ databases">
        <authorList>
            <consortium name="DOE Joint Genome Institute"/>
            <person name="Ahrendt S."/>
            <person name="Riley R."/>
            <person name="Andreopoulos W."/>
            <person name="Labutti K."/>
            <person name="Pangilinan J."/>
            <person name="Ruiz-Duenas F.J."/>
            <person name="Barrasa J.M."/>
            <person name="Sanchez-Garcia M."/>
            <person name="Camarero S."/>
            <person name="Miyauchi S."/>
            <person name="Serrano A."/>
            <person name="Linde D."/>
            <person name="Babiker R."/>
            <person name="Drula E."/>
            <person name="Ayuso-Fernandez I."/>
            <person name="Pacheco R."/>
            <person name="Padilla G."/>
            <person name="Ferreira P."/>
            <person name="Barriuso J."/>
            <person name="Kellner H."/>
            <person name="Castanera R."/>
            <person name="Alfaro M."/>
            <person name="Ramirez L."/>
            <person name="Pisabarro A.G."/>
            <person name="Kuo A."/>
            <person name="Tritt A."/>
            <person name="Lipzen A."/>
            <person name="He G."/>
            <person name="Yan M."/>
            <person name="Ng V."/>
            <person name="Cullen D."/>
            <person name="Martin F."/>
            <person name="Rosso M.-N."/>
            <person name="Henrissat B."/>
            <person name="Hibbett D."/>
            <person name="Martinez A.T."/>
            <person name="Grigoriev I.V."/>
        </authorList>
    </citation>
    <scope>NUCLEOTIDE SEQUENCE</scope>
    <source>
        <strain evidence="2">AH 40177</strain>
    </source>
</reference>
<keyword evidence="2" id="KW-0808">Transferase</keyword>
<proteinExistence type="predicted"/>
<dbReference type="PANTHER" id="PTHR21310">
    <property type="entry name" value="AMINOGLYCOSIDE PHOSPHOTRANSFERASE-RELATED-RELATED"/>
    <property type="match status" value="1"/>
</dbReference>
<dbReference type="Gene3D" id="3.90.1200.10">
    <property type="match status" value="1"/>
</dbReference>
<dbReference type="SUPFAM" id="SSF56112">
    <property type="entry name" value="Protein kinase-like (PK-like)"/>
    <property type="match status" value="1"/>
</dbReference>
<dbReference type="InterPro" id="IPR011009">
    <property type="entry name" value="Kinase-like_dom_sf"/>
</dbReference>
<comment type="caution">
    <text evidence="2">The sequence shown here is derived from an EMBL/GenBank/DDBJ whole genome shotgun (WGS) entry which is preliminary data.</text>
</comment>
<feature type="domain" description="Aminoglycoside phosphotransferase" evidence="1">
    <location>
        <begin position="4"/>
        <end position="152"/>
    </location>
</feature>
<dbReference type="InterPro" id="IPR051678">
    <property type="entry name" value="AGP_Transferase"/>
</dbReference>
<keyword evidence="2" id="KW-0418">Kinase</keyword>
<dbReference type="InterPro" id="IPR008266">
    <property type="entry name" value="Tyr_kinase_AS"/>
</dbReference>
<accession>A0A9P5Q0Y6</accession>
<evidence type="ECO:0000313" key="2">
    <source>
        <dbReference type="EMBL" id="KAF9073046.1"/>
    </source>
</evidence>
<dbReference type="OrthoDB" id="8300194at2759"/>
<protein>
    <submittedName>
        <fullName evidence="2">Kinase-like domain-containing protein</fullName>
    </submittedName>
</protein>
<evidence type="ECO:0000313" key="3">
    <source>
        <dbReference type="Proteomes" id="UP000772434"/>
    </source>
</evidence>
<keyword evidence="3" id="KW-1185">Reference proteome</keyword>
<organism evidence="2 3">
    <name type="scientific">Rhodocollybia butyracea</name>
    <dbReference type="NCBI Taxonomy" id="206335"/>
    <lineage>
        <taxon>Eukaryota</taxon>
        <taxon>Fungi</taxon>
        <taxon>Dikarya</taxon>
        <taxon>Basidiomycota</taxon>
        <taxon>Agaricomycotina</taxon>
        <taxon>Agaricomycetes</taxon>
        <taxon>Agaricomycetidae</taxon>
        <taxon>Agaricales</taxon>
        <taxon>Marasmiineae</taxon>
        <taxon>Omphalotaceae</taxon>
        <taxon>Rhodocollybia</taxon>
    </lineage>
</organism>
<name>A0A9P5Q0Y6_9AGAR</name>
<dbReference type="Proteomes" id="UP000772434">
    <property type="component" value="Unassembled WGS sequence"/>
</dbReference>
<dbReference type="InterPro" id="IPR002575">
    <property type="entry name" value="Aminoglycoside_PTrfase"/>
</dbReference>
<dbReference type="PANTHER" id="PTHR21310:SF15">
    <property type="entry name" value="AMINOGLYCOSIDE PHOSPHOTRANSFERASE DOMAIN-CONTAINING PROTEIN"/>
    <property type="match status" value="1"/>
</dbReference>
<gene>
    <name evidence="2" type="ORF">BDP27DRAFT_1142139</name>
</gene>
<feature type="non-terminal residue" evidence="2">
    <location>
        <position position="171"/>
    </location>
</feature>
<sequence length="171" mass="19979">PTTEARVLAFLHQHTSIPVPRVRRYVSNPGQTWLLMEKIPGKRLDKVWPHYIPLQKFLVAWTLRGYIRQLRQVSAAYNRRHIPGPMSDKPEKCNGIKYLFSLRPAGPFKSSKEIVTFFDRYGTRAIDYTQPLVLTHGDLSMRNMIVGDDGKLWLVNWEWSAFYPPCFEYIA</sequence>
<evidence type="ECO:0000259" key="1">
    <source>
        <dbReference type="Pfam" id="PF01636"/>
    </source>
</evidence>
<dbReference type="GO" id="GO:0004672">
    <property type="term" value="F:protein kinase activity"/>
    <property type="evidence" value="ECO:0007669"/>
    <property type="project" value="InterPro"/>
</dbReference>
<dbReference type="PROSITE" id="PS00109">
    <property type="entry name" value="PROTEIN_KINASE_TYR"/>
    <property type="match status" value="1"/>
</dbReference>
<feature type="non-terminal residue" evidence="2">
    <location>
        <position position="1"/>
    </location>
</feature>
<dbReference type="EMBL" id="JADNRY010000020">
    <property type="protein sequence ID" value="KAF9073046.1"/>
    <property type="molecule type" value="Genomic_DNA"/>
</dbReference>
<dbReference type="AlphaFoldDB" id="A0A9P5Q0Y6"/>